<dbReference type="AlphaFoldDB" id="A0A2N3X1X9"/>
<dbReference type="Proteomes" id="UP000233750">
    <property type="component" value="Unassembled WGS sequence"/>
</dbReference>
<organism evidence="1 2">
    <name type="scientific">Amycolatopsis echigonensis</name>
    <dbReference type="NCBI Taxonomy" id="2576905"/>
    <lineage>
        <taxon>Bacteria</taxon>
        <taxon>Bacillati</taxon>
        <taxon>Actinomycetota</taxon>
        <taxon>Actinomycetes</taxon>
        <taxon>Pseudonocardiales</taxon>
        <taxon>Pseudonocardiaceae</taxon>
        <taxon>Amycolatopsis</taxon>
    </lineage>
</organism>
<reference evidence="1 2" key="1">
    <citation type="submission" date="2017-12" db="EMBL/GenBank/DDBJ databases">
        <title>Sequencing the genomes of 1000 Actinobacteria strains.</title>
        <authorList>
            <person name="Klenk H.-P."/>
        </authorList>
    </citation>
    <scope>NUCLEOTIDE SEQUENCE [LARGE SCALE GENOMIC DNA]</scope>
    <source>
        <strain evidence="1 2">DSM 45165</strain>
    </source>
</reference>
<gene>
    <name evidence="1" type="ORF">ATK30_0193</name>
</gene>
<dbReference type="EMBL" id="PJMY01000001">
    <property type="protein sequence ID" value="PKW00110.1"/>
    <property type="molecule type" value="Genomic_DNA"/>
</dbReference>
<keyword evidence="2" id="KW-1185">Reference proteome</keyword>
<evidence type="ECO:0000313" key="2">
    <source>
        <dbReference type="Proteomes" id="UP000233750"/>
    </source>
</evidence>
<accession>A0A2N3X1X9</accession>
<name>A0A2N3X1X9_9PSEU</name>
<protein>
    <submittedName>
        <fullName evidence="1">Uncharacterized protein</fullName>
    </submittedName>
</protein>
<evidence type="ECO:0000313" key="1">
    <source>
        <dbReference type="EMBL" id="PKW00110.1"/>
    </source>
</evidence>
<proteinExistence type="predicted"/>
<comment type="caution">
    <text evidence="1">The sequence shown here is derived from an EMBL/GenBank/DDBJ whole genome shotgun (WGS) entry which is preliminary data.</text>
</comment>
<sequence>MSNQLAHRIRDRSATTPEDAIAVLRDDEAELMHVAVAASGPLLCGGP</sequence>